<gene>
    <name evidence="2" type="ORF">ACFQPC_03390</name>
</gene>
<keyword evidence="3" id="KW-1185">Reference proteome</keyword>
<dbReference type="EMBL" id="JBHTBU010000001">
    <property type="protein sequence ID" value="MFC7287071.1"/>
    <property type="molecule type" value="Genomic_DNA"/>
</dbReference>
<accession>A0ABW2I7Y0</accession>
<feature type="transmembrane region" description="Helical" evidence="1">
    <location>
        <begin position="76"/>
        <end position="98"/>
    </location>
</feature>
<dbReference type="Pfam" id="PF07077">
    <property type="entry name" value="DUF1345"/>
    <property type="match status" value="1"/>
</dbReference>
<proteinExistence type="predicted"/>
<keyword evidence="1" id="KW-0472">Membrane</keyword>
<feature type="transmembrane region" description="Helical" evidence="1">
    <location>
        <begin position="34"/>
        <end position="55"/>
    </location>
</feature>
<evidence type="ECO:0000256" key="1">
    <source>
        <dbReference type="SAM" id="Phobius"/>
    </source>
</evidence>
<organism evidence="2 3">
    <name type="scientific">Herminiimonas glaciei</name>
    <dbReference type="NCBI Taxonomy" id="523788"/>
    <lineage>
        <taxon>Bacteria</taxon>
        <taxon>Pseudomonadati</taxon>
        <taxon>Pseudomonadota</taxon>
        <taxon>Betaproteobacteria</taxon>
        <taxon>Burkholderiales</taxon>
        <taxon>Oxalobacteraceae</taxon>
        <taxon>Herminiimonas</taxon>
    </lineage>
</organism>
<dbReference type="InterPro" id="IPR009781">
    <property type="entry name" value="DUF1345"/>
</dbReference>
<dbReference type="Proteomes" id="UP001596542">
    <property type="component" value="Unassembled WGS sequence"/>
</dbReference>
<feature type="transmembrane region" description="Helical" evidence="1">
    <location>
        <begin position="12"/>
        <end position="28"/>
    </location>
</feature>
<name>A0ABW2I7Y0_9BURK</name>
<dbReference type="RefSeq" id="WP_382270199.1">
    <property type="nucleotide sequence ID" value="NZ_JBHTBU010000001.1"/>
</dbReference>
<evidence type="ECO:0000313" key="2">
    <source>
        <dbReference type="EMBL" id="MFC7287071.1"/>
    </source>
</evidence>
<reference evidence="3" key="1">
    <citation type="journal article" date="2019" name="Int. J. Syst. Evol. Microbiol.">
        <title>The Global Catalogue of Microorganisms (GCM) 10K type strain sequencing project: providing services to taxonomists for standard genome sequencing and annotation.</title>
        <authorList>
            <consortium name="The Broad Institute Genomics Platform"/>
            <consortium name="The Broad Institute Genome Sequencing Center for Infectious Disease"/>
            <person name="Wu L."/>
            <person name="Ma J."/>
        </authorList>
    </citation>
    <scope>NUCLEOTIDE SEQUENCE [LARGE SCALE GENOMIC DNA]</scope>
    <source>
        <strain evidence="3">KACC 12508</strain>
    </source>
</reference>
<protein>
    <submittedName>
        <fullName evidence="2">DUF1345 domain-containing protein</fullName>
    </submittedName>
</protein>
<feature type="transmembrane region" description="Helical" evidence="1">
    <location>
        <begin position="190"/>
        <end position="216"/>
    </location>
</feature>
<keyword evidence="1" id="KW-1133">Transmembrane helix</keyword>
<sequence>MSHQSQFTRSHLRLTSIILITVVVSLITPDSWNLVTRALAGWNVAVWANLLHMGWRMATSSHARVKAIAEREDAGAGTMLAILSIAAPLSLLAIILELTSAKGLSGTDQLFHYVFTGITVLGSWLLLGGIYTLHYARLYYQSEAKSRALRFPDAELNPDYWDFLYFSFTIAVAAQTSDVTVMSSGMRKAVLVQSVLSFFFNAAIIGLSINIAAGLIGN</sequence>
<evidence type="ECO:0000313" key="3">
    <source>
        <dbReference type="Proteomes" id="UP001596542"/>
    </source>
</evidence>
<keyword evidence="1" id="KW-0812">Transmembrane</keyword>
<feature type="transmembrane region" description="Helical" evidence="1">
    <location>
        <begin position="110"/>
        <end position="133"/>
    </location>
</feature>
<comment type="caution">
    <text evidence="2">The sequence shown here is derived from an EMBL/GenBank/DDBJ whole genome shotgun (WGS) entry which is preliminary data.</text>
</comment>